<accession>U2TJY8</accession>
<dbReference type="AlphaFoldDB" id="U2TJY8"/>
<comment type="caution">
    <text evidence="1">The sequence shown here is derived from an EMBL/GenBank/DDBJ whole genome shotgun (WGS) entry which is preliminary data.</text>
</comment>
<dbReference type="PATRIC" id="fig|1125712.3.peg.1935"/>
<name>U2TJY8_9ACTN</name>
<protein>
    <submittedName>
        <fullName evidence="1">Mobilization protein MobC domain protein</fullName>
    </submittedName>
</protein>
<proteinExistence type="predicted"/>
<evidence type="ECO:0000313" key="1">
    <source>
        <dbReference type="EMBL" id="ERL06760.1"/>
    </source>
</evidence>
<sequence>MGKSHRRTERCYVRMTPEEHREIRWAAAEAGLTVSSFMRLSALAVHRAGVNGADLRGGTTVLILDHGTWHGIQRELNRWGVNLNQEARAANTIAHVLSTATLNLPPDTVEFLSRQAESIGQQAQERGRRLDSIVTMLEGLRGTPTLKMDDGHARPKVH</sequence>
<dbReference type="InterPro" id="IPR053842">
    <property type="entry name" value="NikA-like"/>
</dbReference>
<evidence type="ECO:0000313" key="2">
    <source>
        <dbReference type="Proteomes" id="UP000016638"/>
    </source>
</evidence>
<dbReference type="RefSeq" id="WP_021726828.1">
    <property type="nucleotide sequence ID" value="NZ_AWEZ01000062.1"/>
</dbReference>
<dbReference type="EMBL" id="AWEZ01000062">
    <property type="protein sequence ID" value="ERL06760.1"/>
    <property type="molecule type" value="Genomic_DNA"/>
</dbReference>
<dbReference type="STRING" id="1125712.HMPREF1316_0511"/>
<gene>
    <name evidence="1" type="ORF">HMPREF1316_0511</name>
</gene>
<dbReference type="Pfam" id="PF21983">
    <property type="entry name" value="NikA-like"/>
    <property type="match status" value="1"/>
</dbReference>
<reference evidence="1 2" key="1">
    <citation type="submission" date="2013-08" db="EMBL/GenBank/DDBJ databases">
        <authorList>
            <person name="Durkin A.S."/>
            <person name="Haft D.R."/>
            <person name="McCorrison J."/>
            <person name="Torralba M."/>
            <person name="Gillis M."/>
            <person name="Haft D.H."/>
            <person name="Methe B."/>
            <person name="Sutton G."/>
            <person name="Nelson K.E."/>
        </authorList>
    </citation>
    <scope>NUCLEOTIDE SEQUENCE [LARGE SCALE GENOMIC DNA]</scope>
    <source>
        <strain evidence="1 2">F0195</strain>
    </source>
</reference>
<dbReference type="OrthoDB" id="3636113at2"/>
<organism evidence="1 2">
    <name type="scientific">Olsenella profusa F0195</name>
    <dbReference type="NCBI Taxonomy" id="1125712"/>
    <lineage>
        <taxon>Bacteria</taxon>
        <taxon>Bacillati</taxon>
        <taxon>Actinomycetota</taxon>
        <taxon>Coriobacteriia</taxon>
        <taxon>Coriobacteriales</taxon>
        <taxon>Atopobiaceae</taxon>
        <taxon>Olsenella</taxon>
    </lineage>
</organism>
<dbReference type="Proteomes" id="UP000016638">
    <property type="component" value="Unassembled WGS sequence"/>
</dbReference>
<keyword evidence="2" id="KW-1185">Reference proteome</keyword>